<reference evidence="3 4" key="1">
    <citation type="submission" date="2021-03" db="EMBL/GenBank/DDBJ databases">
        <title>Assistant Professor.</title>
        <authorList>
            <person name="Huq M.A."/>
        </authorList>
    </citation>
    <scope>NUCLEOTIDE SEQUENCE [LARGE SCALE GENOMIC DNA]</scope>
    <source>
        <strain evidence="3 4">MAH-29</strain>
    </source>
</reference>
<feature type="transmembrane region" description="Helical" evidence="1">
    <location>
        <begin position="189"/>
        <end position="211"/>
    </location>
</feature>
<organism evidence="3 4">
    <name type="scientific">Niastella soli</name>
    <dbReference type="NCBI Taxonomy" id="2821487"/>
    <lineage>
        <taxon>Bacteria</taxon>
        <taxon>Pseudomonadati</taxon>
        <taxon>Bacteroidota</taxon>
        <taxon>Chitinophagia</taxon>
        <taxon>Chitinophagales</taxon>
        <taxon>Chitinophagaceae</taxon>
        <taxon>Niastella</taxon>
    </lineage>
</organism>
<keyword evidence="1" id="KW-1133">Transmembrane helix</keyword>
<evidence type="ECO:0000313" key="4">
    <source>
        <dbReference type="Proteomes" id="UP000677244"/>
    </source>
</evidence>
<proteinExistence type="predicted"/>
<keyword evidence="4" id="KW-1185">Reference proteome</keyword>
<evidence type="ECO:0000259" key="2">
    <source>
        <dbReference type="Pfam" id="PF06580"/>
    </source>
</evidence>
<keyword evidence="1" id="KW-0812">Transmembrane</keyword>
<keyword evidence="3" id="KW-0808">Transferase</keyword>
<feature type="domain" description="Signal transduction histidine kinase internal region" evidence="2">
    <location>
        <begin position="226"/>
        <end position="304"/>
    </location>
</feature>
<comment type="caution">
    <text evidence="3">The sequence shown here is derived from an EMBL/GenBank/DDBJ whole genome shotgun (WGS) entry which is preliminary data.</text>
</comment>
<dbReference type="PANTHER" id="PTHR34220">
    <property type="entry name" value="SENSOR HISTIDINE KINASE YPDA"/>
    <property type="match status" value="1"/>
</dbReference>
<protein>
    <submittedName>
        <fullName evidence="3">Sensor histidine kinase</fullName>
    </submittedName>
</protein>
<dbReference type="SUPFAM" id="SSF55874">
    <property type="entry name" value="ATPase domain of HSP90 chaperone/DNA topoisomerase II/histidine kinase"/>
    <property type="match status" value="1"/>
</dbReference>
<dbReference type="InterPro" id="IPR036890">
    <property type="entry name" value="HATPase_C_sf"/>
</dbReference>
<feature type="transmembrane region" description="Helical" evidence="1">
    <location>
        <begin position="306"/>
        <end position="329"/>
    </location>
</feature>
<evidence type="ECO:0000313" key="3">
    <source>
        <dbReference type="EMBL" id="MBO9201387.1"/>
    </source>
</evidence>
<keyword evidence="3" id="KW-0418">Kinase</keyword>
<dbReference type="Pfam" id="PF06580">
    <property type="entry name" value="His_kinase"/>
    <property type="match status" value="1"/>
</dbReference>
<dbReference type="PANTHER" id="PTHR34220:SF7">
    <property type="entry name" value="SENSOR HISTIDINE KINASE YPDA"/>
    <property type="match status" value="1"/>
</dbReference>
<dbReference type="InterPro" id="IPR010559">
    <property type="entry name" value="Sig_transdc_His_kin_internal"/>
</dbReference>
<dbReference type="EMBL" id="JAGHKO010000002">
    <property type="protein sequence ID" value="MBO9201387.1"/>
    <property type="molecule type" value="Genomic_DNA"/>
</dbReference>
<name>A0ABS3YV23_9BACT</name>
<feature type="transmembrane region" description="Helical" evidence="1">
    <location>
        <begin position="91"/>
        <end position="114"/>
    </location>
</feature>
<evidence type="ECO:0000256" key="1">
    <source>
        <dbReference type="SAM" id="Phobius"/>
    </source>
</evidence>
<gene>
    <name evidence="3" type="ORF">J7I42_13990</name>
</gene>
<sequence>MTKEKIRAALASVLGFRPVKTVKHKLLVISVHILLWGLFLVLPLFIYRIRIPDPSFYYREIINKSFLIGLFYLNFYYLLPRLFKSRKLFTYFLSLIAALAFLCMQQLVLEVYVLKTQAKRFPHFYRISPRPFIAKEYWGRGEGFGRRANMDGPLPANMPGNGEEMPPPPPPFLHGHNPRMPYLMTLKDALSSGIVILLLSGFIKLAHSLFISEKQKKILENERLNAELNFLKLQINPHFLFNTLNSIYSQAHFKSEQTEHSILKFSRIMRYVLYDSAADKIPLTQDLEYISNYIDLQQLRLSKNIAVNYMVTGPVAGLSIAPLLLITFIENAFKHGISYTTPSEIKIAIAVTGNELLLTVGNAITQKNRDATGGVGLINARRRLDVLYPGRHLLDVVENDHLYIVNLKIELDHES</sequence>
<accession>A0ABS3YV23</accession>
<feature type="transmembrane region" description="Helical" evidence="1">
    <location>
        <begin position="61"/>
        <end position="79"/>
    </location>
</feature>
<feature type="transmembrane region" description="Helical" evidence="1">
    <location>
        <begin position="26"/>
        <end position="49"/>
    </location>
</feature>
<dbReference type="GO" id="GO:0016301">
    <property type="term" value="F:kinase activity"/>
    <property type="evidence" value="ECO:0007669"/>
    <property type="project" value="UniProtKB-KW"/>
</dbReference>
<dbReference type="RefSeq" id="WP_209139436.1">
    <property type="nucleotide sequence ID" value="NZ_JAGHKO010000002.1"/>
</dbReference>
<dbReference type="InterPro" id="IPR050640">
    <property type="entry name" value="Bact_2-comp_sensor_kinase"/>
</dbReference>
<keyword evidence="1" id="KW-0472">Membrane</keyword>
<dbReference type="Proteomes" id="UP000677244">
    <property type="component" value="Unassembled WGS sequence"/>
</dbReference>